<dbReference type="SUPFAM" id="SSF90112">
    <property type="entry name" value="Neurotransmitter-gated ion-channel transmembrane pore"/>
    <property type="match status" value="2"/>
</dbReference>
<dbReference type="Gene3D" id="2.70.170.10">
    <property type="entry name" value="Neurotransmitter-gated ion-channel ligand-binding domain"/>
    <property type="match status" value="1"/>
</dbReference>
<dbReference type="InterPro" id="IPR006202">
    <property type="entry name" value="Neur_chan_lig-bd"/>
</dbReference>
<evidence type="ECO:0000256" key="4">
    <source>
        <dbReference type="ARBA" id="ARBA00023136"/>
    </source>
</evidence>
<keyword evidence="5" id="KW-0406">Ion transport</keyword>
<comment type="caution">
    <text evidence="9">The sequence shown here is derived from an EMBL/GenBank/DDBJ whole genome shotgun (WGS) entry which is preliminary data.</text>
</comment>
<dbReference type="OrthoDB" id="5975154at2759"/>
<keyword evidence="9" id="KW-0675">Receptor</keyword>
<keyword evidence="4 5" id="KW-0472">Membrane</keyword>
<dbReference type="PANTHER" id="PTHR18945">
    <property type="entry name" value="NEUROTRANSMITTER GATED ION CHANNEL"/>
    <property type="match status" value="1"/>
</dbReference>
<feature type="domain" description="Neurotransmitter-gated ion-channel ligand-binding" evidence="7">
    <location>
        <begin position="15"/>
        <end position="130"/>
    </location>
</feature>
<name>A0A3R7MAY8_PENVA</name>
<proteinExistence type="inferred from homology"/>
<dbReference type="FunFam" id="2.70.170.10:FF:000060">
    <property type="entry name" value="Nicotinic acetylcholine receptor subunit alpha4"/>
    <property type="match status" value="1"/>
</dbReference>
<evidence type="ECO:0000259" key="8">
    <source>
        <dbReference type="Pfam" id="PF02932"/>
    </source>
</evidence>
<gene>
    <name evidence="9" type="ORF">C7M84_009933</name>
</gene>
<evidence type="ECO:0000313" key="10">
    <source>
        <dbReference type="Proteomes" id="UP000283509"/>
    </source>
</evidence>
<comment type="subcellular location">
    <subcellularLocation>
        <location evidence="1">Membrane</location>
        <topology evidence="1">Multi-pass membrane protein</topology>
    </subcellularLocation>
</comment>
<dbReference type="InterPro" id="IPR006029">
    <property type="entry name" value="Neurotrans-gated_channel_TM"/>
</dbReference>
<feature type="domain" description="Neurotransmitter-gated ion-channel transmembrane" evidence="8">
    <location>
        <begin position="137"/>
        <end position="194"/>
    </location>
</feature>
<reference evidence="9 10" key="2">
    <citation type="submission" date="2019-01" db="EMBL/GenBank/DDBJ databases">
        <title>The decoding of complex shrimp genome reveals the adaptation for benthos swimmer, frequently molting mechanism and breeding impact on genome.</title>
        <authorList>
            <person name="Sun Y."/>
            <person name="Gao Y."/>
            <person name="Yu Y."/>
        </authorList>
    </citation>
    <scope>NUCLEOTIDE SEQUENCE [LARGE SCALE GENOMIC DNA]</scope>
    <source>
        <tissue evidence="9">Muscle</tissue>
    </source>
</reference>
<reference evidence="9 10" key="1">
    <citation type="submission" date="2018-04" db="EMBL/GenBank/DDBJ databases">
        <authorList>
            <person name="Zhang X."/>
            <person name="Yuan J."/>
            <person name="Li F."/>
            <person name="Xiang J."/>
        </authorList>
    </citation>
    <scope>NUCLEOTIDE SEQUENCE [LARGE SCALE GENOMIC DNA]</scope>
    <source>
        <tissue evidence="9">Muscle</tissue>
    </source>
</reference>
<dbReference type="Pfam" id="PF02931">
    <property type="entry name" value="Neur_chan_LBD"/>
    <property type="match status" value="1"/>
</dbReference>
<feature type="transmembrane region" description="Helical" evidence="5">
    <location>
        <begin position="189"/>
        <end position="208"/>
    </location>
</feature>
<dbReference type="GO" id="GO:0005230">
    <property type="term" value="F:extracellular ligand-gated monoatomic ion channel activity"/>
    <property type="evidence" value="ECO:0007669"/>
    <property type="project" value="InterPro"/>
</dbReference>
<organism evidence="9 10">
    <name type="scientific">Penaeus vannamei</name>
    <name type="common">Whiteleg shrimp</name>
    <name type="synonym">Litopenaeus vannamei</name>
    <dbReference type="NCBI Taxonomy" id="6689"/>
    <lineage>
        <taxon>Eukaryota</taxon>
        <taxon>Metazoa</taxon>
        <taxon>Ecdysozoa</taxon>
        <taxon>Arthropoda</taxon>
        <taxon>Crustacea</taxon>
        <taxon>Multicrustacea</taxon>
        <taxon>Malacostraca</taxon>
        <taxon>Eumalacostraca</taxon>
        <taxon>Eucarida</taxon>
        <taxon>Decapoda</taxon>
        <taxon>Dendrobranchiata</taxon>
        <taxon>Penaeoidea</taxon>
        <taxon>Penaeidae</taxon>
        <taxon>Penaeus</taxon>
    </lineage>
</organism>
<sequence length="277" mass="30795">MPSADWPLTVKLAVADEGFDGTYQTKVVVSSDGTCLYIPPGIFKSTCKIDITWFPFDDQRCKMKFGSWTYSGWQLDLQLQSEDGGDLSDFIKNGEWDLIGCPGKRNAIYYKCCPEPYVDVTFEIVIRRRTLYYFCNLILPCVLIASMAVLGFTLPPDCGEKLSLGVTILLSLTVFSNMVNDTMPTTSDAVPLLGVTILLSLTVFHNLVTETLPQVSDAMPVLGRPWWLHRAPKRRIYALMLVLGTSGSRVSREDLTVTPVRPAKGQGDAEARDPHDN</sequence>
<dbReference type="EMBL" id="QCYY01002256">
    <property type="protein sequence ID" value="ROT71747.1"/>
    <property type="molecule type" value="Genomic_DNA"/>
</dbReference>
<comment type="caution">
    <text evidence="5">Lacks conserved residue(s) required for the propagation of feature annotation.</text>
</comment>
<dbReference type="SUPFAM" id="SSF63712">
    <property type="entry name" value="Nicotinic receptor ligand binding domain-like"/>
    <property type="match status" value="1"/>
</dbReference>
<dbReference type="GO" id="GO:0004888">
    <property type="term" value="F:transmembrane signaling receptor activity"/>
    <property type="evidence" value="ECO:0007669"/>
    <property type="project" value="InterPro"/>
</dbReference>
<dbReference type="InterPro" id="IPR036719">
    <property type="entry name" value="Neuro-gated_channel_TM_sf"/>
</dbReference>
<evidence type="ECO:0000256" key="1">
    <source>
        <dbReference type="ARBA" id="ARBA00004141"/>
    </source>
</evidence>
<keyword evidence="10" id="KW-1185">Reference proteome</keyword>
<dbReference type="InterPro" id="IPR006201">
    <property type="entry name" value="Neur_channel"/>
</dbReference>
<feature type="compositionally biased region" description="Basic and acidic residues" evidence="6">
    <location>
        <begin position="267"/>
        <end position="277"/>
    </location>
</feature>
<accession>A0A3R7MAY8</accession>
<dbReference type="CDD" id="cd18997">
    <property type="entry name" value="LGIC_ECD_nAChR"/>
    <property type="match status" value="1"/>
</dbReference>
<feature type="transmembrane region" description="Helical" evidence="5">
    <location>
        <begin position="131"/>
        <end position="150"/>
    </location>
</feature>
<dbReference type="PROSITE" id="PS00236">
    <property type="entry name" value="NEUROTR_ION_CHANNEL"/>
    <property type="match status" value="1"/>
</dbReference>
<keyword evidence="3 5" id="KW-1133">Transmembrane helix</keyword>
<dbReference type="CDD" id="cd19051">
    <property type="entry name" value="LGIC_TM_cation"/>
    <property type="match status" value="1"/>
</dbReference>
<dbReference type="Proteomes" id="UP000283509">
    <property type="component" value="Unassembled WGS sequence"/>
</dbReference>
<comment type="similarity">
    <text evidence="5">Belongs to the ligand-gated ion channel (TC 1.A.9) family.</text>
</comment>
<dbReference type="InterPro" id="IPR038050">
    <property type="entry name" value="Neuro_actylchol_rec"/>
</dbReference>
<evidence type="ECO:0000256" key="6">
    <source>
        <dbReference type="SAM" id="MobiDB-lite"/>
    </source>
</evidence>
<keyword evidence="5" id="KW-0813">Transport</keyword>
<protein>
    <submittedName>
        <fullName evidence="9">Putative neuronal acetylcholine receptor subunit alpha-7</fullName>
    </submittedName>
</protein>
<dbReference type="Pfam" id="PF02932">
    <property type="entry name" value="Neur_chan_memb"/>
    <property type="match status" value="1"/>
</dbReference>
<evidence type="ECO:0000256" key="2">
    <source>
        <dbReference type="ARBA" id="ARBA00022692"/>
    </source>
</evidence>
<dbReference type="InterPro" id="IPR036734">
    <property type="entry name" value="Neur_chan_lig-bd_sf"/>
</dbReference>
<feature type="region of interest" description="Disordered" evidence="6">
    <location>
        <begin position="253"/>
        <end position="277"/>
    </location>
</feature>
<dbReference type="Gene3D" id="1.20.58.390">
    <property type="entry name" value="Neurotransmitter-gated ion-channel transmembrane domain"/>
    <property type="match status" value="2"/>
</dbReference>
<keyword evidence="5" id="KW-0407">Ion channel</keyword>
<evidence type="ECO:0000256" key="3">
    <source>
        <dbReference type="ARBA" id="ARBA00022989"/>
    </source>
</evidence>
<dbReference type="GO" id="GO:0016020">
    <property type="term" value="C:membrane"/>
    <property type="evidence" value="ECO:0007669"/>
    <property type="project" value="UniProtKB-SubCell"/>
</dbReference>
<evidence type="ECO:0000256" key="5">
    <source>
        <dbReference type="RuleBase" id="RU000687"/>
    </source>
</evidence>
<keyword evidence="2 5" id="KW-0812">Transmembrane</keyword>
<evidence type="ECO:0000313" key="9">
    <source>
        <dbReference type="EMBL" id="ROT71747.1"/>
    </source>
</evidence>
<dbReference type="InterPro" id="IPR018000">
    <property type="entry name" value="Neurotransmitter_ion_chnl_CS"/>
</dbReference>
<evidence type="ECO:0000259" key="7">
    <source>
        <dbReference type="Pfam" id="PF02931"/>
    </source>
</evidence>
<dbReference type="PRINTS" id="PR00252">
    <property type="entry name" value="NRIONCHANNEL"/>
</dbReference>
<dbReference type="STRING" id="6689.A0A3R7MAY8"/>
<dbReference type="AlphaFoldDB" id="A0A3R7MAY8"/>